<evidence type="ECO:0000313" key="2">
    <source>
        <dbReference type="Proteomes" id="UP000783742"/>
    </source>
</evidence>
<proteinExistence type="predicted"/>
<accession>A0ABS6FH40</accession>
<name>A0ABS6FH40_9FIRM</name>
<keyword evidence="2" id="KW-1185">Reference proteome</keyword>
<evidence type="ECO:0000313" key="1">
    <source>
        <dbReference type="EMBL" id="MBU5669492.1"/>
    </source>
</evidence>
<dbReference type="EMBL" id="JAHLQO010000004">
    <property type="protein sequence ID" value="MBU5669492.1"/>
    <property type="molecule type" value="Genomic_DNA"/>
</dbReference>
<gene>
    <name evidence="1" type="ORF">KQI68_06525</name>
</gene>
<organism evidence="1 2">
    <name type="scientific">Peptoniphilus ovalis</name>
    <dbReference type="NCBI Taxonomy" id="2841503"/>
    <lineage>
        <taxon>Bacteria</taxon>
        <taxon>Bacillati</taxon>
        <taxon>Bacillota</taxon>
        <taxon>Tissierellia</taxon>
        <taxon>Tissierellales</taxon>
        <taxon>Peptoniphilaceae</taxon>
        <taxon>Peptoniphilus</taxon>
    </lineage>
</organism>
<protein>
    <submittedName>
        <fullName evidence="1">Uncharacterized protein</fullName>
    </submittedName>
</protein>
<comment type="caution">
    <text evidence="1">The sequence shown here is derived from an EMBL/GenBank/DDBJ whole genome shotgun (WGS) entry which is preliminary data.</text>
</comment>
<reference evidence="1 2" key="1">
    <citation type="submission" date="2021-06" db="EMBL/GenBank/DDBJ databases">
        <authorList>
            <person name="Sun Q."/>
            <person name="Li D."/>
        </authorList>
    </citation>
    <scope>NUCLEOTIDE SEQUENCE [LARGE SCALE GENOMIC DNA]</scope>
    <source>
        <strain evidence="1 2">MSJ-1</strain>
    </source>
</reference>
<dbReference type="RefSeq" id="WP_216549324.1">
    <property type="nucleotide sequence ID" value="NZ_JAHLQO010000004.1"/>
</dbReference>
<sequence>MNSKNIKDIKINGNINKVLCKNDVVWEYPFKNFYYLFDEKNIIDNGYYTMNPGYPIRFNSNERFFCIKPVLLPEYLDYSTLKINAIQYPNTNDIFRFKSIDRKESIYFGLQDTMSSSFINNMKNKLATQPQWYLALEVHKSLLSTKKLIDAYITISLTSKYSR</sequence>
<dbReference type="Proteomes" id="UP000783742">
    <property type="component" value="Unassembled WGS sequence"/>
</dbReference>